<accession>D6Z3T3</accession>
<reference evidence="2" key="1">
    <citation type="submission" date="2010-02" db="EMBL/GenBank/DDBJ databases">
        <title>Complete sequence of Desulfurivibrio alkaliphilus AHT2.</title>
        <authorList>
            <consortium name="US DOE Joint Genome Institute"/>
            <person name="Pitluck S."/>
            <person name="Chertkov O."/>
            <person name="Detter J.C."/>
            <person name="Han C."/>
            <person name="Tapia R."/>
            <person name="Larimer F."/>
            <person name="Land M."/>
            <person name="Hauser L."/>
            <person name="Kyrpides N."/>
            <person name="Mikhailova N."/>
            <person name="Sorokin D.Y."/>
            <person name="Muyzer G."/>
            <person name="Woyke T."/>
        </authorList>
    </citation>
    <scope>NUCLEOTIDE SEQUENCE [LARGE SCALE GENOMIC DNA]</scope>
    <source>
        <strain evidence="2">DSM 19089 / UNIQEM U267 / AHT2</strain>
    </source>
</reference>
<evidence type="ECO:0000313" key="1">
    <source>
        <dbReference type="EMBL" id="ADH86208.1"/>
    </source>
</evidence>
<protein>
    <submittedName>
        <fullName evidence="1">Uncharacterized protein</fullName>
    </submittedName>
</protein>
<organism evidence="1 2">
    <name type="scientific">Desulfurivibrio alkaliphilus (strain DSM 19089 / UNIQEM U267 / AHT2)</name>
    <dbReference type="NCBI Taxonomy" id="589865"/>
    <lineage>
        <taxon>Bacteria</taxon>
        <taxon>Pseudomonadati</taxon>
        <taxon>Thermodesulfobacteriota</taxon>
        <taxon>Desulfobulbia</taxon>
        <taxon>Desulfobulbales</taxon>
        <taxon>Desulfobulbaceae</taxon>
        <taxon>Desulfurivibrio</taxon>
    </lineage>
</organism>
<dbReference type="EMBL" id="CP001940">
    <property type="protein sequence ID" value="ADH86208.1"/>
    <property type="molecule type" value="Genomic_DNA"/>
</dbReference>
<dbReference type="KEGG" id="dak:DaAHT2_1513"/>
<dbReference type="Proteomes" id="UP000001508">
    <property type="component" value="Chromosome"/>
</dbReference>
<name>D6Z3T3_DESAT</name>
<dbReference type="HOGENOM" id="CLU_217907_0_0_7"/>
<evidence type="ECO:0000313" key="2">
    <source>
        <dbReference type="Proteomes" id="UP000001508"/>
    </source>
</evidence>
<gene>
    <name evidence="1" type="ordered locus">DaAHT2_1513</name>
</gene>
<keyword evidence="2" id="KW-1185">Reference proteome</keyword>
<proteinExistence type="predicted"/>
<dbReference type="STRING" id="589865.DaAHT2_1513"/>
<dbReference type="AlphaFoldDB" id="D6Z3T3"/>
<sequence>MTTREAIKILMLSPFYFRLDSAARKLLIAEFRRSCAG</sequence>
<dbReference type="InParanoid" id="D6Z3T3"/>